<proteinExistence type="predicted"/>
<protein>
    <recommendedName>
        <fullName evidence="4">Secreted protein</fullName>
    </recommendedName>
</protein>
<comment type="caution">
    <text evidence="2">The sequence shown here is derived from an EMBL/GenBank/DDBJ whole genome shotgun (WGS) entry which is preliminary data.</text>
</comment>
<feature type="chain" id="PRO_5020686847" description="Secreted protein" evidence="1">
    <location>
        <begin position="30"/>
        <end position="196"/>
    </location>
</feature>
<accession>A0A4D4LGM3</accession>
<evidence type="ECO:0000313" key="2">
    <source>
        <dbReference type="EMBL" id="GDY60462.1"/>
    </source>
</evidence>
<dbReference type="OrthoDB" id="3541237at2"/>
<organism evidence="2 3">
    <name type="scientific">Streptomyces violaceusniger</name>
    <dbReference type="NCBI Taxonomy" id="68280"/>
    <lineage>
        <taxon>Bacteria</taxon>
        <taxon>Bacillati</taxon>
        <taxon>Actinomycetota</taxon>
        <taxon>Actinomycetes</taxon>
        <taxon>Kitasatosporales</taxon>
        <taxon>Streptomycetaceae</taxon>
        <taxon>Streptomyces</taxon>
        <taxon>Streptomyces violaceusniger group</taxon>
    </lineage>
</organism>
<keyword evidence="3" id="KW-1185">Reference proteome</keyword>
<evidence type="ECO:0008006" key="4">
    <source>
        <dbReference type="Google" id="ProtNLM"/>
    </source>
</evidence>
<evidence type="ECO:0000313" key="3">
    <source>
        <dbReference type="Proteomes" id="UP000301309"/>
    </source>
</evidence>
<dbReference type="AlphaFoldDB" id="A0A4D4LGM3"/>
<gene>
    <name evidence="2" type="ORF">SVIO_110850</name>
</gene>
<sequence>MMNVRKRLALIAAAMTLGAGLSAAGPAQADQPSASVPSTQSFVQQAKAAHLTGTQASALQSAVNRYLKELGGKQIGPNEIDFGGDGKLFVAIPGEDHPRDFASGAATSAVDDCDFPMYNGNFCAYSKAGYRGDLRQWSACKTYDMPFGRGGSWINNQTKGQVARMYNRNGSLIFTTYSYDSDASGDWYHVWTVKLC</sequence>
<dbReference type="RefSeq" id="WP_137982253.1">
    <property type="nucleotide sequence ID" value="NZ_BAAASO010000081.1"/>
</dbReference>
<evidence type="ECO:0000256" key="1">
    <source>
        <dbReference type="SAM" id="SignalP"/>
    </source>
</evidence>
<dbReference type="EMBL" id="BJHW01000002">
    <property type="protein sequence ID" value="GDY60462.1"/>
    <property type="molecule type" value="Genomic_DNA"/>
</dbReference>
<keyword evidence="1" id="KW-0732">Signal</keyword>
<dbReference type="Proteomes" id="UP000301309">
    <property type="component" value="Unassembled WGS sequence"/>
</dbReference>
<name>A0A4D4LGM3_STRVO</name>
<reference evidence="2 3" key="1">
    <citation type="journal article" date="2020" name="Int. J. Syst. Evol. Microbiol.">
        <title>Reclassification of Streptomyces castelarensis and Streptomyces sporoclivatus as later heterotypic synonyms of Streptomyces antimycoticus.</title>
        <authorList>
            <person name="Komaki H."/>
            <person name="Tamura T."/>
        </authorList>
    </citation>
    <scope>NUCLEOTIDE SEQUENCE [LARGE SCALE GENOMIC DNA]</scope>
    <source>
        <strain evidence="2 3">NBRC 13459</strain>
    </source>
</reference>
<feature type="signal peptide" evidence="1">
    <location>
        <begin position="1"/>
        <end position="29"/>
    </location>
</feature>